<dbReference type="Gene3D" id="3.20.20.80">
    <property type="entry name" value="Glycosidases"/>
    <property type="match status" value="1"/>
</dbReference>
<evidence type="ECO:0000256" key="5">
    <source>
        <dbReference type="ARBA" id="ARBA00022801"/>
    </source>
</evidence>
<protein>
    <recommendedName>
        <fullName evidence="3">chitinase</fullName>
        <ecNumber evidence="3">3.2.1.14</ecNumber>
    </recommendedName>
</protein>
<proteinExistence type="inferred from homology"/>
<feature type="domain" description="GH18" evidence="15">
    <location>
        <begin position="507"/>
        <end position="846"/>
    </location>
</feature>
<evidence type="ECO:0000256" key="7">
    <source>
        <dbReference type="ARBA" id="ARBA00023026"/>
    </source>
</evidence>
<dbReference type="InterPro" id="IPR017853">
    <property type="entry name" value="GH"/>
</dbReference>
<evidence type="ECO:0000256" key="3">
    <source>
        <dbReference type="ARBA" id="ARBA00012729"/>
    </source>
</evidence>
<feature type="chain" id="PRO_5025583121" description="chitinase" evidence="13">
    <location>
        <begin position="22"/>
        <end position="1185"/>
    </location>
</feature>
<dbReference type="InterPro" id="IPR029070">
    <property type="entry name" value="Chitinase_insertion_sf"/>
</dbReference>
<dbReference type="GO" id="GO:0000272">
    <property type="term" value="P:polysaccharide catabolic process"/>
    <property type="evidence" value="ECO:0007669"/>
    <property type="project" value="UniProtKB-KW"/>
</dbReference>
<dbReference type="PROSITE" id="PS01095">
    <property type="entry name" value="GH18_1"/>
    <property type="match status" value="1"/>
</dbReference>
<dbReference type="SMART" id="SM00257">
    <property type="entry name" value="LysM"/>
    <property type="match status" value="2"/>
</dbReference>
<dbReference type="Gene3D" id="3.10.350.10">
    <property type="entry name" value="LysM domain"/>
    <property type="match status" value="2"/>
</dbReference>
<dbReference type="GO" id="GO:0006032">
    <property type="term" value="P:chitin catabolic process"/>
    <property type="evidence" value="ECO:0007669"/>
    <property type="project" value="UniProtKB-KW"/>
</dbReference>
<name>A0A6A5VZ23_9PLEO</name>
<feature type="signal peptide" evidence="13">
    <location>
        <begin position="1"/>
        <end position="21"/>
    </location>
</feature>
<dbReference type="GO" id="GO:0008843">
    <property type="term" value="F:endochitinase activity"/>
    <property type="evidence" value="ECO:0007669"/>
    <property type="project" value="UniProtKB-EC"/>
</dbReference>
<evidence type="ECO:0000256" key="2">
    <source>
        <dbReference type="ARBA" id="ARBA00008682"/>
    </source>
</evidence>
<dbReference type="InterPro" id="IPR001579">
    <property type="entry name" value="Glyco_hydro_18_chit_AS"/>
</dbReference>
<keyword evidence="13" id="KW-0732">Signal</keyword>
<evidence type="ECO:0000313" key="16">
    <source>
        <dbReference type="EMBL" id="KAF1978397.1"/>
    </source>
</evidence>
<dbReference type="SUPFAM" id="SSF51445">
    <property type="entry name" value="(Trans)glycosidases"/>
    <property type="match status" value="1"/>
</dbReference>
<evidence type="ECO:0000313" key="17">
    <source>
        <dbReference type="Proteomes" id="UP000800036"/>
    </source>
</evidence>
<dbReference type="EMBL" id="ML976660">
    <property type="protein sequence ID" value="KAF1978397.1"/>
    <property type="molecule type" value="Genomic_DNA"/>
</dbReference>
<sequence>MRHTFVYFYYTLLVQLGLSSAWQSPGRPCPETCSKAGDDPSKWTDLHGIGALKRCHEPVLFDTALWTDVDDPLAPLTLRTCTASDKEMRVQVDYSPAPFTFGKPSEVLATTTKRALNTTSNTQVKGCRANAQTFQNETILDIRIWDEDGLEATQGDGDKVAGAARALHDYPAKQDDCSSTIKFVRYGEAVVGIYVGTEVTTSSALTVLQTLTTSLKDRPNSSRLIAQACSGPAPATWMVGAYSDREGDISAAQKVLRTWAMGDCIDDGSRVGADTPMKLELVRAISVPLRTGLYKGFGQINEPIELEDIAKRSLEPRAECTAIQVRPNDGCWALSQRCGITQKDLESYNSENLDCNNVQPKAWVCCSKGTLPDMGPKPNPDGSCATYITQENDTCSSVAAASGITINKIKDYNKKTWGWAGCDLLIGQKFCVSSGDPPMPAERPNAVCGPQKPGSTRLTDGTDLIDINPCPLNVCCNNPGTTQPEKNSCVSSCGMNITNNKTPPEQFRKIAYSEAWNKNRPCLHMTVTDVPNNFTHIHFAFPQITADYKVNITGMEDEFEKLKGIKDIKRIGVTDANRVTLASNIAKFVTDNGLDGVDFDWEYPSAPDIPGIPPSAIEAGNQYKLFLQAVKQRLQKLTVSIPVPASYWYLKGFPIKDIAGIVDYIVYMTYDLHGQWDYDNKWSNPSCDDGNCLRSHINKTETQNSLAMIAKAGVISNKVVVGVASYGRSFYMEEAGCQGPMCKFTGTKNESDATEERCTKTAGYISNAEIREIITESLLGSGGNATVSYDKDSDSDILVYGGNDWYKGLNFGGTPDWAVDLDKDYGDGGVGSVDPDELEKEGVGPKCDSYGSYDTLEKISKDENLQLTCAAVYALGVLKKLLGEAMDKYNSVNDGYDGKFKSYTKYLKNGLPDVLGRHMNYMDGPGLPYFDCHWVGGGKDWKGACPVPHDITQTLRDSDGFYEDLQNKTGILQDWIEFYTYKEHSNCQPKPCNNLDLTIEDPKDVVTKAMRNQGSLMHSLTVQIFTIGMGLWNGGNQDVVQSIAVPVFLVQNAIEGMEDAKELGEEEEKEEAKNKLITILSAVFMVIPFLGEAAAISAGATTIARLIAMVGAAANGGLAIQTVIEDPSMAPFAVMEALSLGRLKSPKEYFDAAKFRTVMKEKDISALGSKYASQDADGSEDYKDL</sequence>
<evidence type="ECO:0000256" key="12">
    <source>
        <dbReference type="SAM" id="MobiDB-lite"/>
    </source>
</evidence>
<dbReference type="InterPro" id="IPR053214">
    <property type="entry name" value="LysM12-like"/>
</dbReference>
<feature type="domain" description="LysM" evidence="14">
    <location>
        <begin position="385"/>
        <end position="432"/>
    </location>
</feature>
<reference evidence="16" key="1">
    <citation type="journal article" date="2020" name="Stud. Mycol.">
        <title>101 Dothideomycetes genomes: a test case for predicting lifestyles and emergence of pathogens.</title>
        <authorList>
            <person name="Haridas S."/>
            <person name="Albert R."/>
            <person name="Binder M."/>
            <person name="Bloem J."/>
            <person name="Labutti K."/>
            <person name="Salamov A."/>
            <person name="Andreopoulos B."/>
            <person name="Baker S."/>
            <person name="Barry K."/>
            <person name="Bills G."/>
            <person name="Bluhm B."/>
            <person name="Cannon C."/>
            <person name="Castanera R."/>
            <person name="Culley D."/>
            <person name="Daum C."/>
            <person name="Ezra D."/>
            <person name="Gonzalez J."/>
            <person name="Henrissat B."/>
            <person name="Kuo A."/>
            <person name="Liang C."/>
            <person name="Lipzen A."/>
            <person name="Lutzoni F."/>
            <person name="Magnuson J."/>
            <person name="Mondo S."/>
            <person name="Nolan M."/>
            <person name="Ohm R."/>
            <person name="Pangilinan J."/>
            <person name="Park H.-J."/>
            <person name="Ramirez L."/>
            <person name="Alfaro M."/>
            <person name="Sun H."/>
            <person name="Tritt A."/>
            <person name="Yoshinaga Y."/>
            <person name="Zwiers L.-H."/>
            <person name="Turgeon B."/>
            <person name="Goodwin S."/>
            <person name="Spatafora J."/>
            <person name="Crous P."/>
            <person name="Grigoriev I."/>
        </authorList>
    </citation>
    <scope>NUCLEOTIDE SEQUENCE</scope>
    <source>
        <strain evidence="16">CBS 107.79</strain>
    </source>
</reference>
<evidence type="ECO:0000259" key="15">
    <source>
        <dbReference type="PROSITE" id="PS51910"/>
    </source>
</evidence>
<comment type="catalytic activity">
    <reaction evidence="1">
        <text>Random endo-hydrolysis of N-acetyl-beta-D-glucosaminide (1-&gt;4)-beta-linkages in chitin and chitodextrins.</text>
        <dbReference type="EC" id="3.2.1.14"/>
    </reaction>
</comment>
<evidence type="ECO:0000259" key="14">
    <source>
        <dbReference type="PROSITE" id="PS51782"/>
    </source>
</evidence>
<accession>A0A6A5VZ23</accession>
<keyword evidence="7" id="KW-0843">Virulence</keyword>
<dbReference type="SUPFAM" id="SSF54106">
    <property type="entry name" value="LysM domain"/>
    <property type="match status" value="1"/>
</dbReference>
<dbReference type="GO" id="GO:0008061">
    <property type="term" value="F:chitin binding"/>
    <property type="evidence" value="ECO:0007669"/>
    <property type="project" value="UniProtKB-KW"/>
</dbReference>
<keyword evidence="4" id="KW-0147">Chitin-binding</keyword>
<dbReference type="InterPro" id="IPR011583">
    <property type="entry name" value="Chitinase_II/V-like_cat"/>
</dbReference>
<keyword evidence="10" id="KW-0624">Polysaccharide degradation</keyword>
<dbReference type="InterPro" id="IPR036779">
    <property type="entry name" value="LysM_dom_sf"/>
</dbReference>
<dbReference type="PANTHER" id="PTHR47700">
    <property type="entry name" value="V CHITINASE, PUTATIVE (AFU_ORTHOLOGUE AFUA_6G13720)-RELATED"/>
    <property type="match status" value="1"/>
</dbReference>
<keyword evidence="17" id="KW-1185">Reference proteome</keyword>
<comment type="similarity">
    <text evidence="2">Belongs to the glycosyl hydrolase 18 family. Chitinase class V subfamily.</text>
</comment>
<dbReference type="OrthoDB" id="73875at2759"/>
<evidence type="ECO:0000256" key="8">
    <source>
        <dbReference type="ARBA" id="ARBA00023277"/>
    </source>
</evidence>
<dbReference type="Pfam" id="PF00704">
    <property type="entry name" value="Glyco_hydro_18"/>
    <property type="match status" value="1"/>
</dbReference>
<dbReference type="AlphaFoldDB" id="A0A6A5VZ23"/>
<dbReference type="PANTHER" id="PTHR47700:SF2">
    <property type="entry name" value="CHITINASE"/>
    <property type="match status" value="1"/>
</dbReference>
<evidence type="ECO:0000256" key="11">
    <source>
        <dbReference type="RuleBase" id="RU000489"/>
    </source>
</evidence>
<evidence type="ECO:0000256" key="4">
    <source>
        <dbReference type="ARBA" id="ARBA00022669"/>
    </source>
</evidence>
<dbReference type="SMART" id="SM00636">
    <property type="entry name" value="Glyco_18"/>
    <property type="match status" value="1"/>
</dbReference>
<organism evidence="16 17">
    <name type="scientific">Bimuria novae-zelandiae CBS 107.79</name>
    <dbReference type="NCBI Taxonomy" id="1447943"/>
    <lineage>
        <taxon>Eukaryota</taxon>
        <taxon>Fungi</taxon>
        <taxon>Dikarya</taxon>
        <taxon>Ascomycota</taxon>
        <taxon>Pezizomycotina</taxon>
        <taxon>Dothideomycetes</taxon>
        <taxon>Pleosporomycetidae</taxon>
        <taxon>Pleosporales</taxon>
        <taxon>Massarineae</taxon>
        <taxon>Didymosphaeriaceae</taxon>
        <taxon>Bimuria</taxon>
    </lineage>
</organism>
<dbReference type="SUPFAM" id="SSF54556">
    <property type="entry name" value="Chitinase insertion domain"/>
    <property type="match status" value="1"/>
</dbReference>
<gene>
    <name evidence="16" type="ORF">BU23DRAFT_651112</name>
</gene>
<evidence type="ECO:0000256" key="9">
    <source>
        <dbReference type="ARBA" id="ARBA00023295"/>
    </source>
</evidence>
<keyword evidence="9 11" id="KW-0326">Glycosidase</keyword>
<dbReference type="Gene3D" id="3.10.50.10">
    <property type="match status" value="1"/>
</dbReference>
<dbReference type="Proteomes" id="UP000800036">
    <property type="component" value="Unassembled WGS sequence"/>
</dbReference>
<dbReference type="Pfam" id="PF01476">
    <property type="entry name" value="LysM"/>
    <property type="match status" value="2"/>
</dbReference>
<evidence type="ECO:0000256" key="10">
    <source>
        <dbReference type="ARBA" id="ARBA00023326"/>
    </source>
</evidence>
<dbReference type="InterPro" id="IPR001223">
    <property type="entry name" value="Glyco_hydro18_cat"/>
</dbReference>
<dbReference type="PROSITE" id="PS51910">
    <property type="entry name" value="GH18_2"/>
    <property type="match status" value="1"/>
</dbReference>
<dbReference type="EC" id="3.2.1.14" evidence="3"/>
<keyword evidence="6" id="KW-0146">Chitin degradation</keyword>
<feature type="domain" description="LysM" evidence="14">
    <location>
        <begin position="321"/>
        <end position="366"/>
    </location>
</feature>
<dbReference type="InterPro" id="IPR018392">
    <property type="entry name" value="LysM"/>
</dbReference>
<feature type="region of interest" description="Disordered" evidence="12">
    <location>
        <begin position="1165"/>
        <end position="1185"/>
    </location>
</feature>
<evidence type="ECO:0000256" key="6">
    <source>
        <dbReference type="ARBA" id="ARBA00023024"/>
    </source>
</evidence>
<dbReference type="PROSITE" id="PS51782">
    <property type="entry name" value="LYSM"/>
    <property type="match status" value="2"/>
</dbReference>
<evidence type="ECO:0000256" key="13">
    <source>
        <dbReference type="SAM" id="SignalP"/>
    </source>
</evidence>
<evidence type="ECO:0000256" key="1">
    <source>
        <dbReference type="ARBA" id="ARBA00000822"/>
    </source>
</evidence>
<keyword evidence="5 11" id="KW-0378">Hydrolase</keyword>
<keyword evidence="8" id="KW-0119">Carbohydrate metabolism</keyword>